<accession>A0A1L9VZJ4</accession>
<dbReference type="RefSeq" id="XP_022405994.1">
    <property type="nucleotide sequence ID" value="XM_022543203.1"/>
</dbReference>
<evidence type="ECO:0000313" key="1">
    <source>
        <dbReference type="EMBL" id="OJJ89332.1"/>
    </source>
</evidence>
<dbReference type="AlphaFoldDB" id="A0A1L9VZJ4"/>
<proteinExistence type="predicted"/>
<reference evidence="2" key="1">
    <citation type="journal article" date="2017" name="Genome Biol.">
        <title>Comparative genomics reveals high biological diversity and specific adaptations in the industrially and medically important fungal genus Aspergillus.</title>
        <authorList>
            <person name="de Vries R.P."/>
            <person name="Riley R."/>
            <person name="Wiebenga A."/>
            <person name="Aguilar-Osorio G."/>
            <person name="Amillis S."/>
            <person name="Uchima C.A."/>
            <person name="Anderluh G."/>
            <person name="Asadollahi M."/>
            <person name="Askin M."/>
            <person name="Barry K."/>
            <person name="Battaglia E."/>
            <person name="Bayram O."/>
            <person name="Benocci T."/>
            <person name="Braus-Stromeyer S.A."/>
            <person name="Caldana C."/>
            <person name="Canovas D."/>
            <person name="Cerqueira G.C."/>
            <person name="Chen F."/>
            <person name="Chen W."/>
            <person name="Choi C."/>
            <person name="Clum A."/>
            <person name="Dos Santos R.A."/>
            <person name="Damasio A.R."/>
            <person name="Diallinas G."/>
            <person name="Emri T."/>
            <person name="Fekete E."/>
            <person name="Flipphi M."/>
            <person name="Freyberg S."/>
            <person name="Gallo A."/>
            <person name="Gournas C."/>
            <person name="Habgood R."/>
            <person name="Hainaut M."/>
            <person name="Harispe M.L."/>
            <person name="Henrissat B."/>
            <person name="Hilden K.S."/>
            <person name="Hope R."/>
            <person name="Hossain A."/>
            <person name="Karabika E."/>
            <person name="Karaffa L."/>
            <person name="Karanyi Z."/>
            <person name="Krasevec N."/>
            <person name="Kuo A."/>
            <person name="Kusch H."/>
            <person name="LaButti K."/>
            <person name="Lagendijk E.L."/>
            <person name="Lapidus A."/>
            <person name="Levasseur A."/>
            <person name="Lindquist E."/>
            <person name="Lipzen A."/>
            <person name="Logrieco A.F."/>
            <person name="MacCabe A."/>
            <person name="Maekelae M.R."/>
            <person name="Malavazi I."/>
            <person name="Melin P."/>
            <person name="Meyer V."/>
            <person name="Mielnichuk N."/>
            <person name="Miskei M."/>
            <person name="Molnar A.P."/>
            <person name="Mule G."/>
            <person name="Ngan C.Y."/>
            <person name="Orejas M."/>
            <person name="Orosz E."/>
            <person name="Ouedraogo J.P."/>
            <person name="Overkamp K.M."/>
            <person name="Park H.-S."/>
            <person name="Perrone G."/>
            <person name="Piumi F."/>
            <person name="Punt P.J."/>
            <person name="Ram A.F."/>
            <person name="Ramon A."/>
            <person name="Rauscher S."/>
            <person name="Record E."/>
            <person name="Riano-Pachon D.M."/>
            <person name="Robert V."/>
            <person name="Roehrig J."/>
            <person name="Ruller R."/>
            <person name="Salamov A."/>
            <person name="Salih N.S."/>
            <person name="Samson R.A."/>
            <person name="Sandor E."/>
            <person name="Sanguinetti M."/>
            <person name="Schuetze T."/>
            <person name="Sepcic K."/>
            <person name="Shelest E."/>
            <person name="Sherlock G."/>
            <person name="Sophianopoulou V."/>
            <person name="Squina F.M."/>
            <person name="Sun H."/>
            <person name="Susca A."/>
            <person name="Todd R.B."/>
            <person name="Tsang A."/>
            <person name="Unkles S.E."/>
            <person name="van de Wiele N."/>
            <person name="van Rossen-Uffink D."/>
            <person name="Oliveira J.V."/>
            <person name="Vesth T.C."/>
            <person name="Visser J."/>
            <person name="Yu J.-H."/>
            <person name="Zhou M."/>
            <person name="Andersen M.R."/>
            <person name="Archer D.B."/>
            <person name="Baker S.E."/>
            <person name="Benoit I."/>
            <person name="Brakhage A.A."/>
            <person name="Braus G.H."/>
            <person name="Fischer R."/>
            <person name="Frisvad J.C."/>
            <person name="Goldman G.H."/>
            <person name="Houbraken J."/>
            <person name="Oakley B."/>
            <person name="Pocsi I."/>
            <person name="Scazzocchio C."/>
            <person name="Seiboth B."/>
            <person name="vanKuyk P.A."/>
            <person name="Wortman J."/>
            <person name="Dyer P.S."/>
            <person name="Grigoriev I.V."/>
        </authorList>
    </citation>
    <scope>NUCLEOTIDE SEQUENCE [LARGE SCALE GENOMIC DNA]</scope>
    <source>
        <strain evidence="2">CBS 516.65</strain>
    </source>
</reference>
<dbReference type="Proteomes" id="UP000184300">
    <property type="component" value="Unassembled WGS sequence"/>
</dbReference>
<dbReference type="GeneID" id="34459464"/>
<evidence type="ECO:0000313" key="2">
    <source>
        <dbReference type="Proteomes" id="UP000184300"/>
    </source>
</evidence>
<protein>
    <submittedName>
        <fullName evidence="1">Uncharacterized protein</fullName>
    </submittedName>
</protein>
<dbReference type="VEuPathDB" id="FungiDB:ASPGLDRAFT_226370"/>
<dbReference type="EMBL" id="KV878888">
    <property type="protein sequence ID" value="OJJ89332.1"/>
    <property type="molecule type" value="Genomic_DNA"/>
</dbReference>
<keyword evidence="2" id="KW-1185">Reference proteome</keyword>
<gene>
    <name evidence="1" type="ORF">ASPGLDRAFT_226370</name>
</gene>
<organism evidence="1 2">
    <name type="scientific">Aspergillus glaucus CBS 516.65</name>
    <dbReference type="NCBI Taxonomy" id="1160497"/>
    <lineage>
        <taxon>Eukaryota</taxon>
        <taxon>Fungi</taxon>
        <taxon>Dikarya</taxon>
        <taxon>Ascomycota</taxon>
        <taxon>Pezizomycotina</taxon>
        <taxon>Eurotiomycetes</taxon>
        <taxon>Eurotiomycetidae</taxon>
        <taxon>Eurotiales</taxon>
        <taxon>Aspergillaceae</taxon>
        <taxon>Aspergillus</taxon>
        <taxon>Aspergillus subgen. Aspergillus</taxon>
    </lineage>
</organism>
<name>A0A1L9VZJ4_ASPGL</name>
<sequence>MILLVSGSDDEDQNVTFGLFNPKGYSDEEQTACAFQLEPVHRIFRVSPGNPGNCFIQLESEGEWPTLNGRLTAKEQDMELMVDITNFGSFYVRGQDGSAAVTEIFYADVVELLCCDQERVMVEIFDY</sequence>